<proteinExistence type="inferred from homology"/>
<dbReference type="STRING" id="1121950.SAMN02745243_01418"/>
<dbReference type="GO" id="GO:0006351">
    <property type="term" value="P:DNA-templated transcription"/>
    <property type="evidence" value="ECO:0007669"/>
    <property type="project" value="TreeGrafter"/>
</dbReference>
<dbReference type="InterPro" id="IPR013321">
    <property type="entry name" value="Arc_rbn_hlx_hlx"/>
</dbReference>
<dbReference type="InterPro" id="IPR007337">
    <property type="entry name" value="RelB/DinJ"/>
</dbReference>
<dbReference type="PANTHER" id="PTHR38781:SF1">
    <property type="entry name" value="ANTITOXIN DINJ-RELATED"/>
    <property type="match status" value="1"/>
</dbReference>
<dbReference type="PIRSF" id="PIRSF003108">
    <property type="entry name" value="DinJ"/>
    <property type="match status" value="1"/>
</dbReference>
<dbReference type="Pfam" id="PF04221">
    <property type="entry name" value="RelB"/>
    <property type="match status" value="1"/>
</dbReference>
<evidence type="ECO:0000256" key="2">
    <source>
        <dbReference type="ARBA" id="ARBA00022649"/>
    </source>
</evidence>
<dbReference type="GO" id="GO:0006355">
    <property type="term" value="P:regulation of DNA-templated transcription"/>
    <property type="evidence" value="ECO:0007669"/>
    <property type="project" value="InterPro"/>
</dbReference>
<evidence type="ECO:0000313" key="3">
    <source>
        <dbReference type="EMBL" id="SHJ80064.1"/>
    </source>
</evidence>
<sequence>MATVPTQIRIDETLKKQATDLFSQLGMDMSGAMNIFLKQCVLRGGLPFTVELPQYRLEVIEAMEEAKKISKDTSVKGYTDMDEMFKELNV</sequence>
<dbReference type="GO" id="GO:0044010">
    <property type="term" value="P:single-species biofilm formation"/>
    <property type="evidence" value="ECO:0007669"/>
    <property type="project" value="InterPro"/>
</dbReference>
<dbReference type="Proteomes" id="UP000184301">
    <property type="component" value="Unassembled WGS sequence"/>
</dbReference>
<evidence type="ECO:0000256" key="1">
    <source>
        <dbReference type="ARBA" id="ARBA00010562"/>
    </source>
</evidence>
<dbReference type="PANTHER" id="PTHR38781">
    <property type="entry name" value="ANTITOXIN DINJ-RELATED"/>
    <property type="match status" value="1"/>
</dbReference>
<evidence type="ECO:0000313" key="4">
    <source>
        <dbReference type="Proteomes" id="UP000184301"/>
    </source>
</evidence>
<dbReference type="GO" id="GO:0000987">
    <property type="term" value="F:cis-regulatory region sequence-specific DNA binding"/>
    <property type="evidence" value="ECO:0007669"/>
    <property type="project" value="InterPro"/>
</dbReference>
<dbReference type="OrthoDB" id="9804867at2"/>
<protein>
    <submittedName>
        <fullName evidence="3">DNA-damage-inducible protein J</fullName>
    </submittedName>
</protein>
<dbReference type="EMBL" id="FQZY01000017">
    <property type="protein sequence ID" value="SHJ80064.1"/>
    <property type="molecule type" value="Genomic_DNA"/>
</dbReference>
<reference evidence="3 4" key="1">
    <citation type="submission" date="2016-11" db="EMBL/GenBank/DDBJ databases">
        <authorList>
            <person name="Jaros S."/>
            <person name="Januszkiewicz K."/>
            <person name="Wedrychowicz H."/>
        </authorList>
    </citation>
    <scope>NUCLEOTIDE SEQUENCE [LARGE SCALE GENOMIC DNA]</scope>
    <source>
        <strain evidence="3 4">DSM 15480</strain>
    </source>
</reference>
<accession>A0A1M6M9E5</accession>
<name>A0A1M6M9E5_9FIRM</name>
<dbReference type="InterPro" id="IPR026262">
    <property type="entry name" value="DinJ"/>
</dbReference>
<dbReference type="GO" id="GO:0015643">
    <property type="term" value="F:toxic substance binding"/>
    <property type="evidence" value="ECO:0007669"/>
    <property type="project" value="InterPro"/>
</dbReference>
<dbReference type="RefSeq" id="WP_073107508.1">
    <property type="nucleotide sequence ID" value="NZ_FQZY01000017.1"/>
</dbReference>
<keyword evidence="2" id="KW-1277">Toxin-antitoxin system</keyword>
<dbReference type="Gene3D" id="1.10.1220.10">
    <property type="entry name" value="Met repressor-like"/>
    <property type="match status" value="1"/>
</dbReference>
<keyword evidence="4" id="KW-1185">Reference proteome</keyword>
<comment type="similarity">
    <text evidence="1">Belongs to the RelB/DinJ antitoxin family.</text>
</comment>
<dbReference type="NCBIfam" id="TIGR02384">
    <property type="entry name" value="RelB_DinJ"/>
    <property type="match status" value="1"/>
</dbReference>
<organism evidence="3 4">
    <name type="scientific">Hespellia stercorisuis DSM 15480</name>
    <dbReference type="NCBI Taxonomy" id="1121950"/>
    <lineage>
        <taxon>Bacteria</taxon>
        <taxon>Bacillati</taxon>
        <taxon>Bacillota</taxon>
        <taxon>Clostridia</taxon>
        <taxon>Lachnospirales</taxon>
        <taxon>Lachnospiraceae</taxon>
        <taxon>Hespellia</taxon>
    </lineage>
</organism>
<gene>
    <name evidence="3" type="ORF">SAMN02745243_01418</name>
</gene>
<dbReference type="AlphaFoldDB" id="A0A1M6M9E5"/>